<evidence type="ECO:0000256" key="8">
    <source>
        <dbReference type="SAM" id="SignalP"/>
    </source>
</evidence>
<dbReference type="InterPro" id="IPR008965">
    <property type="entry name" value="CBM2/CBM3_carb-bd_dom_sf"/>
</dbReference>
<dbReference type="Gene3D" id="2.60.40.290">
    <property type="match status" value="1"/>
</dbReference>
<dbReference type="PANTHER" id="PTHR22600:SF57">
    <property type="entry name" value="BETA-N-ACETYLHEXOSAMINIDASE"/>
    <property type="match status" value="1"/>
</dbReference>
<keyword evidence="11" id="KW-1185">Reference proteome</keyword>
<dbReference type="Pfam" id="PF00728">
    <property type="entry name" value="Glyco_hydro_20"/>
    <property type="match status" value="2"/>
</dbReference>
<dbReference type="InterPro" id="IPR004866">
    <property type="entry name" value="CHB/HEX_N_dom"/>
</dbReference>
<keyword evidence="5" id="KW-0326">Glycosidase</keyword>
<comment type="catalytic activity">
    <reaction evidence="1">
        <text>Hydrolysis of terminal non-reducing N-acetyl-D-hexosamine residues in N-acetyl-beta-D-hexosaminides.</text>
        <dbReference type="EC" id="3.2.1.52"/>
    </reaction>
</comment>
<organism evidence="10 11">
    <name type="scientific">Sinanodonta woodiana</name>
    <name type="common">Chinese pond mussel</name>
    <name type="synonym">Anodonta woodiana</name>
    <dbReference type="NCBI Taxonomy" id="1069815"/>
    <lineage>
        <taxon>Eukaryota</taxon>
        <taxon>Metazoa</taxon>
        <taxon>Spiralia</taxon>
        <taxon>Lophotrochozoa</taxon>
        <taxon>Mollusca</taxon>
        <taxon>Bivalvia</taxon>
        <taxon>Autobranchia</taxon>
        <taxon>Heteroconchia</taxon>
        <taxon>Palaeoheterodonta</taxon>
        <taxon>Unionida</taxon>
        <taxon>Unionoidea</taxon>
        <taxon>Unionidae</taxon>
        <taxon>Unioninae</taxon>
        <taxon>Sinanodonta</taxon>
    </lineage>
</organism>
<dbReference type="Pfam" id="PF03173">
    <property type="entry name" value="CHB_HEX"/>
    <property type="match status" value="1"/>
</dbReference>
<dbReference type="SUPFAM" id="SSF51445">
    <property type="entry name" value="(Trans)glycosidases"/>
    <property type="match status" value="1"/>
</dbReference>
<comment type="similarity">
    <text evidence="2">Belongs to the glycosyl hydrolase 20 family.</text>
</comment>
<name>A0ABD3U1D8_SINWO</name>
<dbReference type="InterPro" id="IPR015882">
    <property type="entry name" value="HEX_bac_N"/>
</dbReference>
<dbReference type="EC" id="3.2.1.52" evidence="3"/>
<keyword evidence="4" id="KW-0378">Hydrolase</keyword>
<feature type="domain" description="Chitobiase/beta-hexosaminidases N-terminal" evidence="9">
    <location>
        <begin position="36"/>
        <end position="209"/>
    </location>
</feature>
<dbReference type="SMART" id="SM01081">
    <property type="entry name" value="CHB_HEX"/>
    <property type="match status" value="1"/>
</dbReference>
<dbReference type="InterPro" id="IPR017853">
    <property type="entry name" value="GH"/>
</dbReference>
<feature type="chain" id="PRO_5044776665" description="beta-N-acetylhexosaminidase" evidence="8">
    <location>
        <begin position="21"/>
        <end position="1082"/>
    </location>
</feature>
<evidence type="ECO:0000313" key="11">
    <source>
        <dbReference type="Proteomes" id="UP001634394"/>
    </source>
</evidence>
<dbReference type="InterPro" id="IPR014756">
    <property type="entry name" value="Ig_E-set"/>
</dbReference>
<sequence>MEYTGYVGLFLSLIIVCVKCQTLPATTQADLDTISTGLEIYYNVTTNNYTDTQFLALIILRNNHTANILTTSDWEIQFCHKNKISVPEDFLVNLKADGIEIQHTKGCMYTIRPYGNGFRPRQDTNSTAPPEPGIAPAHQYAFPIVAQRWSVVKSDVFPKWYVNNNGSTLQAKVVANTRDVDFFVLRPVDLTTQVLRKVFEANYYLTPFQRFLAVADTLDIEQVPSSLNVPSPLAINFQPPPQSPTGTPPATDVTIDQNWRVKADTQFRQLAQTIVDMINNHKEISGVRLWTNTDPDDGVIEIQISNAVPYIGPTLSANPEAYNVVVQRQNPNVRGKVFLQANSEAGVFYGAQSMMGILGIYDRLPLIARMDDQPRTAYRAIELDVTENFHGVTTIKKLIDGIMAMYKLNYLVLWLGSDWGWRVEIPGLEELTTVGSKRCHDPEETKCLYPGLGSGPDANDSGSGFYTVTDYKDILAYARSKFVTVVPRFNFLGRMRSAVVSMKARYNKYKETDMQKATQFLLHDVQEAAQPDQNPFYLSPSDYKVKYYNDGIMNPCIDKTPNFVTEVIAKLKALHDQSNHPLRFLHVGGEPDLEVFWKKHQVCSALTPSQMDQLRAQYLTQLYNKAMKPLGVGIMVSEEGVLQPRSALPFTSEQLPILSEVFVTVWNTLLGELEKWGMTEEQKQYLAGRTVVNLTQSAPGPRLGKPAFGRAYDIANAGYKVILNSYNTFRFDIPYEMAWEEEGDHDYARIADLFRVFKTEPLNIYQNMDLSYFGAFVDPQLVCRLWDCPALTAPANIVGLQATVGTTNLRSFNELFESIFPRLLAFAERSWKRGTFENTITVHQPFTPEMYAQRNYMFFVEWTNFLNTLGYKELERLDDAGIPYRIPLPGIAVLNGTYLNRTWDMVGRTEIPGLPIEVGDTNGFRPLANINARGLEGQSFAFRTKASHINATRYSREVLMTLSPFTVYPTREMIMQEQFVRERQMAQMGQMMPGAAGGQMQPGRTGQIPPMASGNVPQLLPGQGSSMQQGAQGQMFAPGFQTGTGGQATMGGGGGSFTGNSQMDALRRQQQLPTAMAGRTAG</sequence>
<comment type="caution">
    <text evidence="10">The sequence shown here is derived from an EMBL/GenBank/DDBJ whole genome shotgun (WGS) entry which is preliminary data.</text>
</comment>
<evidence type="ECO:0000256" key="7">
    <source>
        <dbReference type="ARBA" id="ARBA00033000"/>
    </source>
</evidence>
<evidence type="ECO:0000256" key="6">
    <source>
        <dbReference type="ARBA" id="ARBA00030512"/>
    </source>
</evidence>
<dbReference type="PANTHER" id="PTHR22600">
    <property type="entry name" value="BETA-HEXOSAMINIDASE"/>
    <property type="match status" value="1"/>
</dbReference>
<dbReference type="SUPFAM" id="SSF81296">
    <property type="entry name" value="E set domains"/>
    <property type="match status" value="1"/>
</dbReference>
<dbReference type="InterPro" id="IPR025705">
    <property type="entry name" value="Beta_hexosaminidase_sua/sub"/>
</dbReference>
<dbReference type="InterPro" id="IPR015883">
    <property type="entry name" value="Glyco_hydro_20_cat"/>
</dbReference>
<reference evidence="10 11" key="1">
    <citation type="submission" date="2024-11" db="EMBL/GenBank/DDBJ databases">
        <title>Chromosome-level genome assembly of the freshwater bivalve Anodonta woodiana.</title>
        <authorList>
            <person name="Chen X."/>
        </authorList>
    </citation>
    <scope>NUCLEOTIDE SEQUENCE [LARGE SCALE GENOMIC DNA]</scope>
    <source>
        <strain evidence="10">MN2024</strain>
        <tissue evidence="10">Gills</tissue>
    </source>
</reference>
<dbReference type="SUPFAM" id="SSF55545">
    <property type="entry name" value="beta-N-acetylhexosaminidase-like domain"/>
    <property type="match status" value="1"/>
</dbReference>
<evidence type="ECO:0000256" key="2">
    <source>
        <dbReference type="ARBA" id="ARBA00006285"/>
    </source>
</evidence>
<dbReference type="InterPro" id="IPR012291">
    <property type="entry name" value="CBM2_carb-bd_dom_sf"/>
</dbReference>
<gene>
    <name evidence="10" type="ORF">ACJMK2_020108</name>
</gene>
<evidence type="ECO:0000313" key="10">
    <source>
        <dbReference type="EMBL" id="KAL3842043.1"/>
    </source>
</evidence>
<evidence type="ECO:0000259" key="9">
    <source>
        <dbReference type="SMART" id="SM01081"/>
    </source>
</evidence>
<dbReference type="InterPro" id="IPR029018">
    <property type="entry name" value="Hex-like_dom2"/>
</dbReference>
<evidence type="ECO:0000256" key="3">
    <source>
        <dbReference type="ARBA" id="ARBA00012663"/>
    </source>
</evidence>
<accession>A0ABD3U1D8</accession>
<evidence type="ECO:0000256" key="1">
    <source>
        <dbReference type="ARBA" id="ARBA00001231"/>
    </source>
</evidence>
<dbReference type="AlphaFoldDB" id="A0ABD3U1D8"/>
<evidence type="ECO:0000256" key="4">
    <source>
        <dbReference type="ARBA" id="ARBA00022801"/>
    </source>
</evidence>
<protein>
    <recommendedName>
        <fullName evidence="3">beta-N-acetylhexosaminidase</fullName>
        <ecNumber evidence="3">3.2.1.52</ecNumber>
    </recommendedName>
    <alternativeName>
        <fullName evidence="6">Beta-N-acetylhexosaminidase</fullName>
    </alternativeName>
    <alternativeName>
        <fullName evidence="7">N-acetyl-beta-glucosaminidase</fullName>
    </alternativeName>
</protein>
<keyword evidence="8" id="KW-0732">Signal</keyword>
<proteinExistence type="inferred from homology"/>
<dbReference type="Pfam" id="PF02838">
    <property type="entry name" value="Glyco_hydro_20b"/>
    <property type="match status" value="1"/>
</dbReference>
<feature type="signal peptide" evidence="8">
    <location>
        <begin position="1"/>
        <end position="20"/>
    </location>
</feature>
<dbReference type="SUPFAM" id="SSF49384">
    <property type="entry name" value="Carbohydrate-binding domain"/>
    <property type="match status" value="1"/>
</dbReference>
<dbReference type="Proteomes" id="UP001634394">
    <property type="component" value="Unassembled WGS sequence"/>
</dbReference>
<dbReference type="Gene3D" id="3.20.20.80">
    <property type="entry name" value="Glycosidases"/>
    <property type="match status" value="1"/>
</dbReference>
<dbReference type="PRINTS" id="PR00738">
    <property type="entry name" value="GLHYDRLASE20"/>
</dbReference>
<dbReference type="EMBL" id="JBJQND010000017">
    <property type="protein sequence ID" value="KAL3842043.1"/>
    <property type="molecule type" value="Genomic_DNA"/>
</dbReference>
<dbReference type="Gene3D" id="3.30.379.10">
    <property type="entry name" value="Chitobiase/beta-hexosaminidase domain 2-like"/>
    <property type="match status" value="1"/>
</dbReference>
<evidence type="ECO:0000256" key="5">
    <source>
        <dbReference type="ARBA" id="ARBA00023295"/>
    </source>
</evidence>
<dbReference type="GO" id="GO:0004563">
    <property type="term" value="F:beta-N-acetylhexosaminidase activity"/>
    <property type="evidence" value="ECO:0007669"/>
    <property type="project" value="UniProtKB-EC"/>
</dbReference>